<evidence type="ECO:0000256" key="11">
    <source>
        <dbReference type="ARBA" id="ARBA00081974"/>
    </source>
</evidence>
<dbReference type="Pfam" id="PF06337">
    <property type="entry name" value="DUSP"/>
    <property type="match status" value="1"/>
</dbReference>
<feature type="region of interest" description="Disordered" evidence="12">
    <location>
        <begin position="820"/>
        <end position="866"/>
    </location>
</feature>
<evidence type="ECO:0000256" key="8">
    <source>
        <dbReference type="ARBA" id="ARBA00022807"/>
    </source>
</evidence>
<dbReference type="EC" id="3.4.19.12" evidence="3"/>
<evidence type="ECO:0000256" key="6">
    <source>
        <dbReference type="ARBA" id="ARBA00022786"/>
    </source>
</evidence>
<feature type="compositionally biased region" description="Acidic residues" evidence="12">
    <location>
        <begin position="828"/>
        <end position="866"/>
    </location>
</feature>
<evidence type="ECO:0000256" key="3">
    <source>
        <dbReference type="ARBA" id="ARBA00012759"/>
    </source>
</evidence>
<dbReference type="Gene3D" id="3.90.70.10">
    <property type="entry name" value="Cysteine proteinases"/>
    <property type="match status" value="2"/>
</dbReference>
<dbReference type="InterPro" id="IPR001394">
    <property type="entry name" value="Peptidase_C19_UCH"/>
</dbReference>
<feature type="compositionally biased region" description="Polar residues" evidence="12">
    <location>
        <begin position="1182"/>
        <end position="1201"/>
    </location>
</feature>
<dbReference type="SUPFAM" id="SSF54001">
    <property type="entry name" value="Cysteine proteinases"/>
    <property type="match status" value="1"/>
</dbReference>
<dbReference type="OrthoDB" id="292964at2759"/>
<dbReference type="InterPro" id="IPR028889">
    <property type="entry name" value="USP"/>
</dbReference>
<dbReference type="Gene3D" id="3.30.2230.10">
    <property type="entry name" value="DUSP-like"/>
    <property type="match status" value="1"/>
</dbReference>
<dbReference type="PROSITE" id="PS00973">
    <property type="entry name" value="USP_2"/>
    <property type="match status" value="1"/>
</dbReference>
<accession>A0A1X7R1P8</accession>
<organism evidence="15 16">
    <name type="scientific">Maudiozyma saulgeensis</name>
    <dbReference type="NCBI Taxonomy" id="1789683"/>
    <lineage>
        <taxon>Eukaryota</taxon>
        <taxon>Fungi</taxon>
        <taxon>Dikarya</taxon>
        <taxon>Ascomycota</taxon>
        <taxon>Saccharomycotina</taxon>
        <taxon>Saccharomycetes</taxon>
        <taxon>Saccharomycetales</taxon>
        <taxon>Saccharomycetaceae</taxon>
        <taxon>Maudiozyma</taxon>
    </lineage>
</organism>
<keyword evidence="7 15" id="KW-0378">Hydrolase</keyword>
<dbReference type="InterPro" id="IPR035927">
    <property type="entry name" value="DUSP-like_sf"/>
</dbReference>
<evidence type="ECO:0000256" key="2">
    <source>
        <dbReference type="ARBA" id="ARBA00009085"/>
    </source>
</evidence>
<dbReference type="PROSITE" id="PS50235">
    <property type="entry name" value="USP_3"/>
    <property type="match status" value="1"/>
</dbReference>
<dbReference type="SUPFAM" id="SSF143791">
    <property type="entry name" value="DUSP-like"/>
    <property type="match status" value="1"/>
</dbReference>
<dbReference type="GO" id="GO:0004843">
    <property type="term" value="F:cysteine-type deubiquitinase activity"/>
    <property type="evidence" value="ECO:0007669"/>
    <property type="project" value="UniProtKB-EC"/>
</dbReference>
<keyword evidence="6" id="KW-0833">Ubl conjugation pathway</keyword>
<feature type="region of interest" description="Disordered" evidence="12">
    <location>
        <begin position="31"/>
        <end position="70"/>
    </location>
</feature>
<protein>
    <recommendedName>
        <fullName evidence="3">ubiquitinyl hydrolase 1</fullName>
        <ecNumber evidence="3">3.4.19.12</ecNumber>
    </recommendedName>
    <alternativeName>
        <fullName evidence="11">Deubiquitinating enzyme 12</fullName>
    </alternativeName>
    <alternativeName>
        <fullName evidence="9">Ubiquitin thioesterase 12</fullName>
    </alternativeName>
    <alternativeName>
        <fullName evidence="10">Ubiquitin-specific-processing protease 12</fullName>
    </alternativeName>
</protein>
<evidence type="ECO:0000259" key="13">
    <source>
        <dbReference type="PROSITE" id="PS50235"/>
    </source>
</evidence>
<evidence type="ECO:0000259" key="14">
    <source>
        <dbReference type="PROSITE" id="PS51283"/>
    </source>
</evidence>
<dbReference type="InterPro" id="IPR050185">
    <property type="entry name" value="Ub_carboxyl-term_hydrolase"/>
</dbReference>
<feature type="region of interest" description="Disordered" evidence="12">
    <location>
        <begin position="1139"/>
        <end position="1236"/>
    </location>
</feature>
<keyword evidence="5" id="KW-0645">Protease</keyword>
<dbReference type="PANTHER" id="PTHR21646:SF24">
    <property type="entry name" value="UBIQUITIN CARBOXYL-TERMINAL HYDROLASE"/>
    <property type="match status" value="1"/>
</dbReference>
<evidence type="ECO:0000313" key="16">
    <source>
        <dbReference type="Proteomes" id="UP000196158"/>
    </source>
</evidence>
<dbReference type="FunFam" id="3.90.70.10:FF:000180">
    <property type="entry name" value="Ubiquitin carboxyl-terminal hydrolase"/>
    <property type="match status" value="1"/>
</dbReference>
<keyword evidence="16" id="KW-1185">Reference proteome</keyword>
<feature type="domain" description="DUSP" evidence="14">
    <location>
        <begin position="73"/>
        <end position="175"/>
    </location>
</feature>
<dbReference type="SMART" id="SM00695">
    <property type="entry name" value="DUSP"/>
    <property type="match status" value="1"/>
</dbReference>
<dbReference type="GO" id="GO:0016579">
    <property type="term" value="P:protein deubiquitination"/>
    <property type="evidence" value="ECO:0007669"/>
    <property type="project" value="InterPro"/>
</dbReference>
<dbReference type="GO" id="GO:0006508">
    <property type="term" value="P:proteolysis"/>
    <property type="evidence" value="ECO:0007669"/>
    <property type="project" value="UniProtKB-KW"/>
</dbReference>
<dbReference type="PROSITE" id="PS00972">
    <property type="entry name" value="USP_1"/>
    <property type="match status" value="1"/>
</dbReference>
<comment type="similarity">
    <text evidence="2">Belongs to the peptidase C19 family.</text>
</comment>
<evidence type="ECO:0000256" key="10">
    <source>
        <dbReference type="ARBA" id="ARBA00078780"/>
    </source>
</evidence>
<evidence type="ECO:0000256" key="4">
    <source>
        <dbReference type="ARBA" id="ARBA00022553"/>
    </source>
</evidence>
<dbReference type="Pfam" id="PF00443">
    <property type="entry name" value="UCH"/>
    <property type="match status" value="1"/>
</dbReference>
<name>A0A1X7R1P8_9SACH</name>
<evidence type="ECO:0000256" key="5">
    <source>
        <dbReference type="ARBA" id="ARBA00022670"/>
    </source>
</evidence>
<dbReference type="GO" id="GO:0005634">
    <property type="term" value="C:nucleus"/>
    <property type="evidence" value="ECO:0007669"/>
    <property type="project" value="UniProtKB-ARBA"/>
</dbReference>
<dbReference type="CDD" id="cd02674">
    <property type="entry name" value="Peptidase_C19R"/>
    <property type="match status" value="1"/>
</dbReference>
<dbReference type="InterPro" id="IPR018200">
    <property type="entry name" value="USP_CS"/>
</dbReference>
<evidence type="ECO:0000313" key="15">
    <source>
        <dbReference type="EMBL" id="SMN19409.1"/>
    </source>
</evidence>
<dbReference type="STRING" id="1789683.A0A1X7R1P8"/>
<sequence>MDGEPNEIIGQNNDLTDLNIELLDKSLTDQINLKSSEDNDETSSERNETQEDGDDGEKRNSEIYAGDINNDDQILEEQRREIIRLIKLNREEEREGDRVYIIPKGWYELFFNTELKDSTKLGPIAISSIVRDYKNFLLKDYETNPYTSLPETVFIKLVEWYGMSEDSKPLYTYLIRDQETGKLVTEYNKIYFRIQYLKAPENRSRSETSSTYRDINNSNFFTASAIDTLKDSMTKVVEYFFDIENDLDIEKLKIKVWYVNSRQDENQSGDNSNSSSYLVDEIQFLSSHSRTHITKDLLNQKLRDLNMLSGNFVVEVIQSHKNYHWVSNYLNYNKIQPGRGIMGLQNLGNTCYMNSALQCLVHIPQLRDYFLYNGFQSEINATNPLGYQGYMANAFSSLIHNLFAERLGSNNNATSMAPTHFKSTIGHINNMFSGYLQQDSQEFLAFLLDSLHEDLNRIIDKPYIEKPSLSDSDDVDDFETVRKLANDTWETHLRRNDSVITDLFVGMYKSTLECPECNNVSVTFDPYNDLTLPLPVDSVWKSKVRIFPQNSPPCTLEVELDKNATFQDLKEYIAKKAQLDVNNIYGCDIFSHQFYNNFESNNSQSNFLGVKELISENDLVIFYEIQAEKGDTIIPVLNTSIEDGFTSSRLFGIPFFISLSPSEINNPLIVRRKLENQYKYLSGGYIHFPSQNKEYDDNDDGSAVSIDKFQSIREKYPDVDLEKYTEYLKYANPTVLAEQENLTPEVASEENNPEGCKKFFDIKIINGLDDRMLSKSSNDSKRESPVFWTPPGHMNYRGARDINDFMDPIIADIYNYGTSKENANTETQENDVEMSDEEKKEEEENVAVEEELLEQPQEENEAMDVEDLEDLKVELNEEKMVELDTPNFSDLFKDNNTVIVCEWNTLSVDEAFTSDKIINWERPGVLENKELDEMREVRSNNNKKKLDITLGDCLKLFSKKEVLGVNDSWYCPKCKEHRQASKRIQIWNTPDILLIHLKRFESSRSFSDKITEVVKFPITNLDMRYHVVDQEDPRGYIYDLIAVDNHFGGIGGGHYTAYVKNCVDNQWYYFNDGHVTEAVPEDSIAGSAYLLFYLRRPINDDSQGDIGYGSERLREILNESRSNHDTQLEQLNRVQAELYETNKTDAEDMSEEEEKEEDEEEDMQYSNEDESSSLDENKSGEESIQNSTNESNPSLSDVNKISENDNDEEEEEGDSDSTNSDRKRIRLIQDHVTSTS</sequence>
<feature type="domain" description="USP" evidence="13">
    <location>
        <begin position="342"/>
        <end position="1096"/>
    </location>
</feature>
<proteinExistence type="inferred from homology"/>
<gene>
    <name evidence="15" type="ORF">KASA_0P06193G</name>
</gene>
<dbReference type="PANTHER" id="PTHR21646">
    <property type="entry name" value="UBIQUITIN CARBOXYL-TERMINAL HYDROLASE"/>
    <property type="match status" value="1"/>
</dbReference>
<dbReference type="InterPro" id="IPR038765">
    <property type="entry name" value="Papain-like_cys_pep_sf"/>
</dbReference>
<dbReference type="EMBL" id="FXLY01000003">
    <property type="protein sequence ID" value="SMN19409.1"/>
    <property type="molecule type" value="Genomic_DNA"/>
</dbReference>
<dbReference type="Proteomes" id="UP000196158">
    <property type="component" value="Unassembled WGS sequence"/>
</dbReference>
<dbReference type="InterPro" id="IPR006615">
    <property type="entry name" value="Pept_C19_DUSP"/>
</dbReference>
<evidence type="ECO:0000256" key="9">
    <source>
        <dbReference type="ARBA" id="ARBA00075183"/>
    </source>
</evidence>
<keyword evidence="4" id="KW-0597">Phosphoprotein</keyword>
<dbReference type="PROSITE" id="PS51283">
    <property type="entry name" value="DUSP"/>
    <property type="match status" value="1"/>
</dbReference>
<feature type="compositionally biased region" description="Acidic residues" evidence="12">
    <location>
        <begin position="1204"/>
        <end position="1215"/>
    </location>
</feature>
<feature type="compositionally biased region" description="Acidic residues" evidence="12">
    <location>
        <begin position="1147"/>
        <end position="1173"/>
    </location>
</feature>
<keyword evidence="8" id="KW-0788">Thiol protease</keyword>
<evidence type="ECO:0000256" key="12">
    <source>
        <dbReference type="SAM" id="MobiDB-lite"/>
    </source>
</evidence>
<dbReference type="AlphaFoldDB" id="A0A1X7R1P8"/>
<reference evidence="15 16" key="1">
    <citation type="submission" date="2017-04" db="EMBL/GenBank/DDBJ databases">
        <authorList>
            <person name="Afonso C.L."/>
            <person name="Miller P.J."/>
            <person name="Scott M.A."/>
            <person name="Spackman E."/>
            <person name="Goraichik I."/>
            <person name="Dimitrov K.M."/>
            <person name="Suarez D.L."/>
            <person name="Swayne D.E."/>
        </authorList>
    </citation>
    <scope>NUCLEOTIDE SEQUENCE [LARGE SCALE GENOMIC DNA]</scope>
</reference>
<evidence type="ECO:0000256" key="1">
    <source>
        <dbReference type="ARBA" id="ARBA00000707"/>
    </source>
</evidence>
<comment type="catalytic activity">
    <reaction evidence="1">
        <text>Thiol-dependent hydrolysis of ester, thioester, amide, peptide and isopeptide bonds formed by the C-terminal Gly of ubiquitin (a 76-residue protein attached to proteins as an intracellular targeting signal).</text>
        <dbReference type="EC" id="3.4.19.12"/>
    </reaction>
</comment>
<evidence type="ECO:0000256" key="7">
    <source>
        <dbReference type="ARBA" id="ARBA00022801"/>
    </source>
</evidence>